<evidence type="ECO:0000313" key="1">
    <source>
        <dbReference type="EMBL" id="CAI5734400.1"/>
    </source>
</evidence>
<organism evidence="1 2">
    <name type="scientific">Peronospora destructor</name>
    <dbReference type="NCBI Taxonomy" id="86335"/>
    <lineage>
        <taxon>Eukaryota</taxon>
        <taxon>Sar</taxon>
        <taxon>Stramenopiles</taxon>
        <taxon>Oomycota</taxon>
        <taxon>Peronosporomycetes</taxon>
        <taxon>Peronosporales</taxon>
        <taxon>Peronosporaceae</taxon>
        <taxon>Peronospora</taxon>
    </lineage>
</organism>
<gene>
    <name evidence="1" type="ORF">PDE001_LOCUS5700</name>
</gene>
<protein>
    <submittedName>
        <fullName evidence="1">Uncharacterized protein</fullName>
    </submittedName>
</protein>
<evidence type="ECO:0000313" key="2">
    <source>
        <dbReference type="Proteomes" id="UP001162029"/>
    </source>
</evidence>
<dbReference type="Proteomes" id="UP001162029">
    <property type="component" value="Unassembled WGS sequence"/>
</dbReference>
<dbReference type="AlphaFoldDB" id="A0AAV0UF47"/>
<sequence>MTERAERLSSTVRSIAGMIEVVLQQPIVGRSTQWSAPALYRGVRVSLPSVAPVTAHQLIVSPDCCIDRRHQEQRPQAN</sequence>
<name>A0AAV0UF47_9STRA</name>
<dbReference type="EMBL" id="CANTFM010001059">
    <property type="protein sequence ID" value="CAI5734400.1"/>
    <property type="molecule type" value="Genomic_DNA"/>
</dbReference>
<keyword evidence="2" id="KW-1185">Reference proteome</keyword>
<comment type="caution">
    <text evidence="1">The sequence shown here is derived from an EMBL/GenBank/DDBJ whole genome shotgun (WGS) entry which is preliminary data.</text>
</comment>
<accession>A0AAV0UF47</accession>
<proteinExistence type="predicted"/>
<reference evidence="1" key="1">
    <citation type="submission" date="2022-12" db="EMBL/GenBank/DDBJ databases">
        <authorList>
            <person name="Webb A."/>
        </authorList>
    </citation>
    <scope>NUCLEOTIDE SEQUENCE</scope>
    <source>
        <strain evidence="1">Pd1</strain>
    </source>
</reference>